<dbReference type="SUPFAM" id="SSF51735">
    <property type="entry name" value="NAD(P)-binding Rossmann-fold domains"/>
    <property type="match status" value="1"/>
</dbReference>
<keyword evidence="3" id="KW-1185">Reference proteome</keyword>
<dbReference type="PRINTS" id="PR00080">
    <property type="entry name" value="SDRFAMILY"/>
</dbReference>
<evidence type="ECO:0000313" key="2">
    <source>
        <dbReference type="EMBL" id="MCC8363193.1"/>
    </source>
</evidence>
<reference evidence="2" key="1">
    <citation type="submission" date="2021-10" db="EMBL/GenBank/DDBJ databases">
        <authorList>
            <person name="Lyu M."/>
            <person name="Wang X."/>
            <person name="Meng X."/>
            <person name="Xu K."/>
        </authorList>
    </citation>
    <scope>NUCLEOTIDE SEQUENCE</scope>
    <source>
        <strain evidence="2">A6</strain>
    </source>
</reference>
<dbReference type="Gene3D" id="3.40.50.720">
    <property type="entry name" value="NAD(P)-binding Rossmann-like Domain"/>
    <property type="match status" value="1"/>
</dbReference>
<comment type="caution">
    <text evidence="2">The sequence shown here is derived from an EMBL/GenBank/DDBJ whole genome shotgun (WGS) entry which is preliminary data.</text>
</comment>
<gene>
    <name evidence="2" type="ORF">LK996_08910</name>
</gene>
<dbReference type="EMBL" id="JAJGAK010000001">
    <property type="protein sequence ID" value="MCC8363193.1"/>
    <property type="molecule type" value="Genomic_DNA"/>
</dbReference>
<dbReference type="Pfam" id="PF00106">
    <property type="entry name" value="adh_short"/>
    <property type="match status" value="1"/>
</dbReference>
<evidence type="ECO:0000313" key="3">
    <source>
        <dbReference type="Proteomes" id="UP001165293"/>
    </source>
</evidence>
<name>A0ABS8JI96_9GAMM</name>
<dbReference type="InterPro" id="IPR002347">
    <property type="entry name" value="SDR_fam"/>
</dbReference>
<dbReference type="PANTHER" id="PTHR45458">
    <property type="entry name" value="SHORT-CHAIN DEHYDROGENASE/REDUCTASE SDR"/>
    <property type="match status" value="1"/>
</dbReference>
<dbReference type="PRINTS" id="PR00081">
    <property type="entry name" value="GDHRDH"/>
</dbReference>
<evidence type="ECO:0000256" key="1">
    <source>
        <dbReference type="RuleBase" id="RU000363"/>
    </source>
</evidence>
<dbReference type="InterPro" id="IPR052184">
    <property type="entry name" value="SDR_enzymes"/>
</dbReference>
<dbReference type="InterPro" id="IPR036291">
    <property type="entry name" value="NAD(P)-bd_dom_sf"/>
</dbReference>
<proteinExistence type="inferred from homology"/>
<organism evidence="2 3">
    <name type="scientific">Noviluteimonas lactosilytica</name>
    <dbReference type="NCBI Taxonomy" id="2888523"/>
    <lineage>
        <taxon>Bacteria</taxon>
        <taxon>Pseudomonadati</taxon>
        <taxon>Pseudomonadota</taxon>
        <taxon>Gammaproteobacteria</taxon>
        <taxon>Lysobacterales</taxon>
        <taxon>Lysobacteraceae</taxon>
        <taxon>Noviluteimonas</taxon>
    </lineage>
</organism>
<accession>A0ABS8JI96</accession>
<sequence length="236" mass="25200">MANRPRHSLVTGANRGLGLALATALLQRGDRVVATARHPGKATALNTLTGQYPGRLHVLPLDVASVKSRDQLAHELPLVLEDDSLDLIVNNAGVLHSGERWGKLHQDILEDSLRVNAVGPLLLVQAIEKLIADHATVANISTQMASLSTRSEFRSPSYSMSKAAQNMATVQLALALRSRGIKVVALNPGWVRTDMGGAGGELAPEEAAAGLLQVIDGVRDQDSGHFLDWRGQPVAW</sequence>
<dbReference type="Proteomes" id="UP001165293">
    <property type="component" value="Unassembled WGS sequence"/>
</dbReference>
<protein>
    <submittedName>
        <fullName evidence="2">SDR family oxidoreductase</fullName>
    </submittedName>
</protein>
<comment type="similarity">
    <text evidence="1">Belongs to the short-chain dehydrogenases/reductases (SDR) family.</text>
</comment>
<dbReference type="RefSeq" id="WP_230526740.1">
    <property type="nucleotide sequence ID" value="NZ_JAJGAK010000001.1"/>
</dbReference>
<dbReference type="CDD" id="cd05325">
    <property type="entry name" value="carb_red_sniffer_like_SDR_c"/>
    <property type="match status" value="1"/>
</dbReference>
<dbReference type="PANTHER" id="PTHR45458:SF1">
    <property type="entry name" value="SHORT CHAIN DEHYDROGENASE"/>
    <property type="match status" value="1"/>
</dbReference>